<dbReference type="CDD" id="cd00156">
    <property type="entry name" value="REC"/>
    <property type="match status" value="1"/>
</dbReference>
<evidence type="ECO:0000259" key="5">
    <source>
        <dbReference type="PROSITE" id="PS50112"/>
    </source>
</evidence>
<dbReference type="GO" id="GO:0016301">
    <property type="term" value="F:kinase activity"/>
    <property type="evidence" value="ECO:0007669"/>
    <property type="project" value="UniProtKB-KW"/>
</dbReference>
<evidence type="ECO:0000259" key="6">
    <source>
        <dbReference type="PROSITE" id="PS50113"/>
    </source>
</evidence>
<dbReference type="Gene3D" id="3.30.450.20">
    <property type="entry name" value="PAS domain"/>
    <property type="match status" value="1"/>
</dbReference>
<dbReference type="InterPro" id="IPR000700">
    <property type="entry name" value="PAS-assoc_C"/>
</dbReference>
<dbReference type="PANTHER" id="PTHR44591:SF19">
    <property type="entry name" value="TWO-COMPONENT RESPONSE REGULATOR-RELATED"/>
    <property type="match status" value="1"/>
</dbReference>
<dbReference type="InterPro" id="IPR050595">
    <property type="entry name" value="Bact_response_regulator"/>
</dbReference>
<name>A0A3B0W985_9ZZZZ</name>
<dbReference type="PROSITE" id="PS50113">
    <property type="entry name" value="PAC"/>
    <property type="match status" value="1"/>
</dbReference>
<dbReference type="InterPro" id="IPR001789">
    <property type="entry name" value="Sig_transdc_resp-reg_receiver"/>
</dbReference>
<dbReference type="PROSITE" id="PS50112">
    <property type="entry name" value="PAS"/>
    <property type="match status" value="1"/>
</dbReference>
<keyword evidence="3" id="KW-0418">Kinase</keyword>
<dbReference type="Pfam" id="PF13426">
    <property type="entry name" value="PAS_9"/>
    <property type="match status" value="1"/>
</dbReference>
<dbReference type="EMBL" id="UOEU01000784">
    <property type="protein sequence ID" value="VAW40254.1"/>
    <property type="molecule type" value="Genomic_DNA"/>
</dbReference>
<dbReference type="PROSITE" id="PS50110">
    <property type="entry name" value="RESPONSE_REGULATORY"/>
    <property type="match status" value="1"/>
</dbReference>
<dbReference type="PANTHER" id="PTHR44591">
    <property type="entry name" value="STRESS RESPONSE REGULATOR PROTEIN 1"/>
    <property type="match status" value="1"/>
</dbReference>
<keyword evidence="1" id="KW-0597">Phosphoprotein</keyword>
<accession>A0A3B0W985</accession>
<dbReference type="InterPro" id="IPR035965">
    <property type="entry name" value="PAS-like_dom_sf"/>
</dbReference>
<dbReference type="Pfam" id="PF13185">
    <property type="entry name" value="GAF_2"/>
    <property type="match status" value="2"/>
</dbReference>
<dbReference type="SUPFAM" id="SSF52172">
    <property type="entry name" value="CheY-like"/>
    <property type="match status" value="1"/>
</dbReference>
<evidence type="ECO:0000256" key="3">
    <source>
        <dbReference type="ARBA" id="ARBA00022777"/>
    </source>
</evidence>
<feature type="domain" description="Response regulatory" evidence="4">
    <location>
        <begin position="7"/>
        <end position="134"/>
    </location>
</feature>
<dbReference type="InterPro" id="IPR011006">
    <property type="entry name" value="CheY-like_superfamily"/>
</dbReference>
<dbReference type="Gene3D" id="3.30.450.40">
    <property type="match status" value="2"/>
</dbReference>
<dbReference type="SUPFAM" id="SSF55781">
    <property type="entry name" value="GAF domain-like"/>
    <property type="match status" value="2"/>
</dbReference>
<evidence type="ECO:0000313" key="7">
    <source>
        <dbReference type="EMBL" id="VAW40254.1"/>
    </source>
</evidence>
<dbReference type="GO" id="GO:0000160">
    <property type="term" value="P:phosphorelay signal transduction system"/>
    <property type="evidence" value="ECO:0007669"/>
    <property type="project" value="InterPro"/>
</dbReference>
<dbReference type="InterPro" id="IPR003018">
    <property type="entry name" value="GAF"/>
</dbReference>
<reference evidence="7" key="1">
    <citation type="submission" date="2018-06" db="EMBL/GenBank/DDBJ databases">
        <authorList>
            <person name="Zhirakovskaya E."/>
        </authorList>
    </citation>
    <scope>NUCLEOTIDE SEQUENCE</scope>
</reference>
<feature type="domain" description="PAS" evidence="5">
    <location>
        <begin position="326"/>
        <end position="378"/>
    </location>
</feature>
<feature type="domain" description="PAC" evidence="6">
    <location>
        <begin position="397"/>
        <end position="449"/>
    </location>
</feature>
<organism evidence="7">
    <name type="scientific">hydrothermal vent metagenome</name>
    <dbReference type="NCBI Taxonomy" id="652676"/>
    <lineage>
        <taxon>unclassified sequences</taxon>
        <taxon>metagenomes</taxon>
        <taxon>ecological metagenomes</taxon>
    </lineage>
</organism>
<evidence type="ECO:0000256" key="1">
    <source>
        <dbReference type="ARBA" id="ARBA00022553"/>
    </source>
</evidence>
<keyword evidence="2" id="KW-0808">Transferase</keyword>
<dbReference type="SMART" id="SM00091">
    <property type="entry name" value="PAS"/>
    <property type="match status" value="1"/>
</dbReference>
<dbReference type="Gene3D" id="3.40.50.2300">
    <property type="match status" value="1"/>
</dbReference>
<evidence type="ECO:0000256" key="2">
    <source>
        <dbReference type="ARBA" id="ARBA00022679"/>
    </source>
</evidence>
<evidence type="ECO:0000259" key="4">
    <source>
        <dbReference type="PROSITE" id="PS50110"/>
    </source>
</evidence>
<sequence>MDEKVYRILLVDDDPQIRKPLASWLKAEYGYRIDTAASQASAWQYVVQAEEPYDVVLIDDMLLEDETDPEAFPIAVGIELMVQIKEHTPHTECIIFTGWSGAERGLEALRAGAYRYMNKPFDHEELAMTIQMAAQHQELRQQFEVTNKQKKWLQTFLKIGRATTSIHSLDEVLEEAHRQIDALMDASGMDIVLYDEVSQSLQFKLCFDRGVKQAKWERPFNQEEGLTEWVITQNQPLLIKNLDEQEDSLPKFPHIKHFGESDDQDRTQSWLGVPLIARDKVIGAMIVQSYHSNKFDENDQYVLSAVASQVASAIDNARLFSDLYEEREHRQALLQSSLDAIVAIDNDKHVTVFNKQAEKIFGYTEAEMLSKRTFILFEDVEIGRQIFDELDGDVSVSERQINFKHKNGQKLPGLFSATVIKDEAGKAIGQAGFIRDLREVKVLEARQRAWSEVSQAVTVSQELGDILHLIMRSVDHIIPTATGGEFHLYKDGVLQLAANTFNFSDDATAAFSLKVGQGIAGKVFESGKHRIVKDCKKNAQFNTFDHPEAPTYRSMICVPLQVQDQTLGTLSLTSEATKAFKKA</sequence>
<dbReference type="SMART" id="SM00448">
    <property type="entry name" value="REC"/>
    <property type="match status" value="1"/>
</dbReference>
<dbReference type="InterPro" id="IPR000014">
    <property type="entry name" value="PAS"/>
</dbReference>
<gene>
    <name evidence="7" type="ORF">MNBD_CHLOROFLEXI01-1596</name>
</gene>
<dbReference type="CDD" id="cd00130">
    <property type="entry name" value="PAS"/>
    <property type="match status" value="1"/>
</dbReference>
<dbReference type="InterPro" id="IPR029016">
    <property type="entry name" value="GAF-like_dom_sf"/>
</dbReference>
<protein>
    <submittedName>
        <fullName evidence="7">Uncharacterized protein</fullName>
    </submittedName>
</protein>
<dbReference type="SMART" id="SM00065">
    <property type="entry name" value="GAF"/>
    <property type="match status" value="1"/>
</dbReference>
<dbReference type="AlphaFoldDB" id="A0A3B0W985"/>
<dbReference type="SUPFAM" id="SSF55785">
    <property type="entry name" value="PYP-like sensor domain (PAS domain)"/>
    <property type="match status" value="1"/>
</dbReference>
<proteinExistence type="predicted"/>
<feature type="non-terminal residue" evidence="7">
    <location>
        <position position="583"/>
    </location>
</feature>
<dbReference type="Pfam" id="PF00072">
    <property type="entry name" value="Response_reg"/>
    <property type="match status" value="1"/>
</dbReference>
<dbReference type="NCBIfam" id="TIGR00229">
    <property type="entry name" value="sensory_box"/>
    <property type="match status" value="1"/>
</dbReference>